<comment type="caution">
    <text evidence="4">The sequence shown here is derived from an EMBL/GenBank/DDBJ whole genome shotgun (WGS) entry which is preliminary data.</text>
</comment>
<protein>
    <submittedName>
        <fullName evidence="4">Uncharacterized protein</fullName>
    </submittedName>
</protein>
<reference evidence="4 5" key="1">
    <citation type="submission" date="2016-09" db="EMBL/GenBank/DDBJ databases">
        <title>genome sequences of unsequenced Mycobacteria.</title>
        <authorList>
            <person name="Greninger A.L."/>
            <person name="Jerome K.R."/>
            <person name="Mcnair B."/>
            <person name="Wallis C."/>
            <person name="Fang F."/>
        </authorList>
    </citation>
    <scope>NUCLEOTIDE SEQUENCE [LARGE SCALE GENOMIC DNA]</scope>
    <source>
        <strain evidence="4 5">BM1</strain>
    </source>
</reference>
<feature type="compositionally biased region" description="Polar residues" evidence="1">
    <location>
        <begin position="136"/>
        <end position="150"/>
    </location>
</feature>
<dbReference type="RefSeq" id="WP_073854795.1">
    <property type="nucleotide sequence ID" value="NZ_BAAATC010000019.1"/>
</dbReference>
<name>A0A1Q4HJ90_9MYCO</name>
<feature type="compositionally biased region" description="Low complexity" evidence="1">
    <location>
        <begin position="122"/>
        <end position="134"/>
    </location>
</feature>
<dbReference type="AlphaFoldDB" id="A0A1Q4HJ90"/>
<evidence type="ECO:0000256" key="2">
    <source>
        <dbReference type="SAM" id="Phobius"/>
    </source>
</evidence>
<feature type="compositionally biased region" description="Basic and acidic residues" evidence="1">
    <location>
        <begin position="71"/>
        <end position="88"/>
    </location>
</feature>
<feature type="transmembrane region" description="Helical" evidence="2">
    <location>
        <begin position="336"/>
        <end position="362"/>
    </location>
</feature>
<keyword evidence="2" id="KW-1133">Transmembrane helix</keyword>
<proteinExistence type="predicted"/>
<evidence type="ECO:0000313" key="5">
    <source>
        <dbReference type="Proteomes" id="UP000191039"/>
    </source>
</evidence>
<keyword evidence="2" id="KW-0812">Transmembrane</keyword>
<feature type="chain" id="PRO_5011899084" evidence="3">
    <location>
        <begin position="30"/>
        <end position="427"/>
    </location>
</feature>
<feature type="signal peptide" evidence="3">
    <location>
        <begin position="1"/>
        <end position="29"/>
    </location>
</feature>
<evidence type="ECO:0000313" key="4">
    <source>
        <dbReference type="EMBL" id="OPE53532.1"/>
    </source>
</evidence>
<dbReference type="EMBL" id="MIJD01000150">
    <property type="protein sequence ID" value="OPE53532.1"/>
    <property type="molecule type" value="Genomic_DNA"/>
</dbReference>
<organism evidence="4 5">
    <name type="scientific">Mycolicibacterium diernhoferi</name>
    <dbReference type="NCBI Taxonomy" id="1801"/>
    <lineage>
        <taxon>Bacteria</taxon>
        <taxon>Bacillati</taxon>
        <taxon>Actinomycetota</taxon>
        <taxon>Actinomycetes</taxon>
        <taxon>Mycobacteriales</taxon>
        <taxon>Mycobacteriaceae</taxon>
        <taxon>Mycolicibacterium</taxon>
    </lineage>
</organism>
<gene>
    <name evidence="4" type="ORF">BV510_15060</name>
</gene>
<evidence type="ECO:0000256" key="3">
    <source>
        <dbReference type="SAM" id="SignalP"/>
    </source>
</evidence>
<keyword evidence="3" id="KW-0732">Signal</keyword>
<feature type="region of interest" description="Disordered" evidence="1">
    <location>
        <begin position="30"/>
        <end position="166"/>
    </location>
</feature>
<keyword evidence="2" id="KW-0472">Membrane</keyword>
<dbReference type="OrthoDB" id="4636645at2"/>
<evidence type="ECO:0000256" key="1">
    <source>
        <dbReference type="SAM" id="MobiDB-lite"/>
    </source>
</evidence>
<accession>A0A1Q4HJ90</accession>
<dbReference type="Proteomes" id="UP000191039">
    <property type="component" value="Unassembled WGS sequence"/>
</dbReference>
<sequence>MTSACVRCAVGAGVLSAMLLIGSSPVAFADPDSDGGSTTSTGQGQDTSGSSGSDSAAPGDSSSTPGTATRPRFDLRSSIRNTLREVRGVRGTVKSRTAQSGEELAPELVPPAGAESPDAIVPEPEGAGQAAPAPVGSSQPADSGSTTPVSQPVAPAPKPPKAPLSYDKLPEVAATFGNTVAAVLNSTQQSVSAVPALLIGLPTSTTPVTDVISTLEFMLTSVNNSVSSIVALPGELSALMDVSAQPGTVVGVTPETRPTLPLAPVDLPSLMVPQQVGEASLWTPPALTAAEAPAVPAVATALSRKIAPLPDAPLGVSGLTASGAPESFLDRAVSTLLVPISIAALATVALPGVGGLLVLCALGIRIGYRQAKAGWAIHVAGIGRFAGSGPLGVVRSGSMVSLHVSRGARAEKKPALRLVDRSLERAA</sequence>
<feature type="compositionally biased region" description="Low complexity" evidence="1">
    <location>
        <begin position="34"/>
        <end position="66"/>
    </location>
</feature>